<protein>
    <submittedName>
        <fullName evidence="5">Uncharacterized protein</fullName>
    </submittedName>
</protein>
<dbReference type="PANTHER" id="PTHR24193">
    <property type="entry name" value="ANKYRIN REPEAT PROTEIN"/>
    <property type="match status" value="1"/>
</dbReference>
<sequence>MKEKEKSSLVDLGKRLLEASRKGHADEVSMLMASGAPFTTDWLGTSPLHLAAQHGHTQTAEVLLRAGVSRDARTKVDRTPLHMAAQHGHTHVVELLISSGACANNADMLNMTPLHWACEHNHVDIVKILLRAGAKTDIKSKFGKTPVDIARAKGYIEVLAALSSDQDPDLTIPKTPKRPADRNNLSLNSMKKRQRTKKFPMTEGSWTGPEGPKENGNKPRRKATTPGASPKSAVGGGRRVSAPPQFPNAGSPSLRSPTENSIASLVSAAAIVKAKSESEREGQPTTVNSEGKRTTSATTKSQDSSVLDTLATLATATLSHTASSTSTTPQQVTAVPGRPIGIAPLTLPPTTPTLTTPLTPSSLFPMPSPLAALSALSSLSSPAQTSPLPLSFSMPVMTPQQVSTSGTQLLPLVQPGGTPFFSSIQVPTSATTVGDITSSSATSSGVVIAGAETGVKCVTLNTGTTPVPNTAAHTVIPQTVMSPFQLSNSSGQALIQTQLALTQMLAPTQGMQPSVVLEMNATTNKDGVVKVDQSQAAELLKAQTQSQEVANTQLQQDGSDTKQDDVNPSQNVQGTQEVLITLQVPAGLQHLQPQLVTDPTFG</sequence>
<feature type="repeat" description="ANK" evidence="3">
    <location>
        <begin position="109"/>
        <end position="141"/>
    </location>
</feature>
<organism evidence="5 6">
    <name type="scientific">Porites evermanni</name>
    <dbReference type="NCBI Taxonomy" id="104178"/>
    <lineage>
        <taxon>Eukaryota</taxon>
        <taxon>Metazoa</taxon>
        <taxon>Cnidaria</taxon>
        <taxon>Anthozoa</taxon>
        <taxon>Hexacorallia</taxon>
        <taxon>Scleractinia</taxon>
        <taxon>Fungiina</taxon>
        <taxon>Poritidae</taxon>
        <taxon>Porites</taxon>
    </lineage>
</organism>
<evidence type="ECO:0000256" key="2">
    <source>
        <dbReference type="ARBA" id="ARBA00023043"/>
    </source>
</evidence>
<feature type="repeat" description="ANK" evidence="3">
    <location>
        <begin position="76"/>
        <end position="108"/>
    </location>
</feature>
<dbReference type="Proteomes" id="UP001159427">
    <property type="component" value="Unassembled WGS sequence"/>
</dbReference>
<gene>
    <name evidence="5" type="ORF">PEVE_00019400</name>
</gene>
<dbReference type="InterPro" id="IPR050663">
    <property type="entry name" value="Ankyrin-SOCS_Box"/>
</dbReference>
<dbReference type="InterPro" id="IPR002110">
    <property type="entry name" value="Ankyrin_rpt"/>
</dbReference>
<dbReference type="PANTHER" id="PTHR24193:SF128">
    <property type="entry name" value="GA-BINDING PROTEIN SUBUNIT BETA-1"/>
    <property type="match status" value="1"/>
</dbReference>
<dbReference type="PRINTS" id="PR01415">
    <property type="entry name" value="ANKYRIN"/>
</dbReference>
<dbReference type="SMART" id="SM00248">
    <property type="entry name" value="ANK"/>
    <property type="match status" value="4"/>
</dbReference>
<feature type="region of interest" description="Disordered" evidence="4">
    <location>
        <begin position="320"/>
        <end position="354"/>
    </location>
</feature>
<comment type="caution">
    <text evidence="5">The sequence shown here is derived from an EMBL/GenBank/DDBJ whole genome shotgun (WGS) entry which is preliminary data.</text>
</comment>
<feature type="compositionally biased region" description="Polar residues" evidence="4">
    <location>
        <begin position="548"/>
        <end position="558"/>
    </location>
</feature>
<dbReference type="EMBL" id="CALNXI010002616">
    <property type="protein sequence ID" value="CAH3189438.1"/>
    <property type="molecule type" value="Genomic_DNA"/>
</dbReference>
<keyword evidence="2 3" id="KW-0040">ANK repeat</keyword>
<keyword evidence="6" id="KW-1185">Reference proteome</keyword>
<evidence type="ECO:0000313" key="5">
    <source>
        <dbReference type="EMBL" id="CAH3189438.1"/>
    </source>
</evidence>
<evidence type="ECO:0000256" key="1">
    <source>
        <dbReference type="ARBA" id="ARBA00022737"/>
    </source>
</evidence>
<name>A0ABN8SHS9_9CNID</name>
<keyword evidence="1" id="KW-0677">Repeat</keyword>
<accession>A0ABN8SHS9</accession>
<dbReference type="Gene3D" id="1.25.40.20">
    <property type="entry name" value="Ankyrin repeat-containing domain"/>
    <property type="match status" value="1"/>
</dbReference>
<evidence type="ECO:0000256" key="4">
    <source>
        <dbReference type="SAM" id="MobiDB-lite"/>
    </source>
</evidence>
<feature type="non-terminal residue" evidence="5">
    <location>
        <position position="602"/>
    </location>
</feature>
<proteinExistence type="predicted"/>
<evidence type="ECO:0000256" key="3">
    <source>
        <dbReference type="PROSITE-ProRule" id="PRU00023"/>
    </source>
</evidence>
<dbReference type="Pfam" id="PF12796">
    <property type="entry name" value="Ank_2"/>
    <property type="match status" value="2"/>
</dbReference>
<feature type="compositionally biased region" description="Polar residues" evidence="4">
    <location>
        <begin position="283"/>
        <end position="303"/>
    </location>
</feature>
<evidence type="ECO:0000313" key="6">
    <source>
        <dbReference type="Proteomes" id="UP001159427"/>
    </source>
</evidence>
<feature type="compositionally biased region" description="Polar residues" evidence="4">
    <location>
        <begin position="248"/>
        <end position="259"/>
    </location>
</feature>
<feature type="region of interest" description="Disordered" evidence="4">
    <location>
        <begin position="548"/>
        <end position="570"/>
    </location>
</feature>
<dbReference type="PROSITE" id="PS50088">
    <property type="entry name" value="ANK_REPEAT"/>
    <property type="match status" value="3"/>
</dbReference>
<dbReference type="SUPFAM" id="SSF48403">
    <property type="entry name" value="Ankyrin repeat"/>
    <property type="match status" value="1"/>
</dbReference>
<feature type="region of interest" description="Disordered" evidence="4">
    <location>
        <begin position="274"/>
        <end position="304"/>
    </location>
</feature>
<dbReference type="InterPro" id="IPR036770">
    <property type="entry name" value="Ankyrin_rpt-contain_sf"/>
</dbReference>
<feature type="region of interest" description="Disordered" evidence="4">
    <location>
        <begin position="166"/>
        <end position="259"/>
    </location>
</feature>
<dbReference type="PROSITE" id="PS50297">
    <property type="entry name" value="ANK_REP_REGION"/>
    <property type="match status" value="3"/>
</dbReference>
<reference evidence="5 6" key="1">
    <citation type="submission" date="2022-05" db="EMBL/GenBank/DDBJ databases">
        <authorList>
            <consortium name="Genoscope - CEA"/>
            <person name="William W."/>
        </authorList>
    </citation>
    <scope>NUCLEOTIDE SEQUENCE [LARGE SCALE GENOMIC DNA]</scope>
</reference>
<feature type="repeat" description="ANK" evidence="3">
    <location>
        <begin position="43"/>
        <end position="75"/>
    </location>
</feature>